<gene>
    <name evidence="1" type="ORF">DV515_00001774</name>
</gene>
<comment type="caution">
    <text evidence="1">The sequence shown here is derived from an EMBL/GenBank/DDBJ whole genome shotgun (WGS) entry which is preliminary data.</text>
</comment>
<name>A0A3L8SZ46_CHLGU</name>
<reference evidence="1 2" key="1">
    <citation type="journal article" date="2018" name="Proc. R. Soc. B">
        <title>A non-coding region near Follistatin controls head colour polymorphism in the Gouldian finch.</title>
        <authorList>
            <person name="Toomey M.B."/>
            <person name="Marques C.I."/>
            <person name="Andrade P."/>
            <person name="Araujo P.M."/>
            <person name="Sabatino S."/>
            <person name="Gazda M.A."/>
            <person name="Afonso S."/>
            <person name="Lopes R.J."/>
            <person name="Corbo J.C."/>
            <person name="Carneiro M."/>
        </authorList>
    </citation>
    <scope>NUCLEOTIDE SEQUENCE [LARGE SCALE GENOMIC DNA]</scope>
    <source>
        <strain evidence="1">Red01</strain>
        <tissue evidence="1">Muscle</tissue>
    </source>
</reference>
<dbReference type="EMBL" id="QUSF01000003">
    <property type="protein sequence ID" value="RLW11732.1"/>
    <property type="molecule type" value="Genomic_DNA"/>
</dbReference>
<accession>A0A3L8SZ46</accession>
<organism evidence="1 2">
    <name type="scientific">Chloebia gouldiae</name>
    <name type="common">Gouldian finch</name>
    <name type="synonym">Erythrura gouldiae</name>
    <dbReference type="NCBI Taxonomy" id="44316"/>
    <lineage>
        <taxon>Eukaryota</taxon>
        <taxon>Metazoa</taxon>
        <taxon>Chordata</taxon>
        <taxon>Craniata</taxon>
        <taxon>Vertebrata</taxon>
        <taxon>Euteleostomi</taxon>
        <taxon>Archelosauria</taxon>
        <taxon>Archosauria</taxon>
        <taxon>Dinosauria</taxon>
        <taxon>Saurischia</taxon>
        <taxon>Theropoda</taxon>
        <taxon>Coelurosauria</taxon>
        <taxon>Aves</taxon>
        <taxon>Neognathae</taxon>
        <taxon>Neoaves</taxon>
        <taxon>Telluraves</taxon>
        <taxon>Australaves</taxon>
        <taxon>Passeriformes</taxon>
        <taxon>Passeroidea</taxon>
        <taxon>Passeridae</taxon>
        <taxon>Chloebia</taxon>
    </lineage>
</organism>
<dbReference type="Proteomes" id="UP000276834">
    <property type="component" value="Unassembled WGS sequence"/>
</dbReference>
<dbReference type="AlphaFoldDB" id="A0A3L8SZ46"/>
<evidence type="ECO:0000313" key="2">
    <source>
        <dbReference type="Proteomes" id="UP000276834"/>
    </source>
</evidence>
<proteinExistence type="predicted"/>
<evidence type="ECO:0000313" key="1">
    <source>
        <dbReference type="EMBL" id="RLW11732.1"/>
    </source>
</evidence>
<keyword evidence="2" id="KW-1185">Reference proteome</keyword>
<sequence>MLDPPFGPMEEKMISEMTARQHKAEGQPLQHLTTCPSVPGFPLQPVSQDFSIHSL</sequence>
<protein>
    <submittedName>
        <fullName evidence="1">Uncharacterized protein</fullName>
    </submittedName>
</protein>